<organism evidence="1">
    <name type="scientific">bioreactor metagenome</name>
    <dbReference type="NCBI Taxonomy" id="1076179"/>
    <lineage>
        <taxon>unclassified sequences</taxon>
        <taxon>metagenomes</taxon>
        <taxon>ecological metagenomes</taxon>
    </lineage>
</organism>
<protein>
    <submittedName>
        <fullName evidence="1">Uncharacterized protein</fullName>
    </submittedName>
</protein>
<dbReference type="EMBL" id="VSSQ01107054">
    <property type="protein sequence ID" value="MPN46414.1"/>
    <property type="molecule type" value="Genomic_DNA"/>
</dbReference>
<name>A0A645IDQ0_9ZZZZ</name>
<accession>A0A645IDQ0</accession>
<comment type="caution">
    <text evidence="1">The sequence shown here is derived from an EMBL/GenBank/DDBJ whole genome shotgun (WGS) entry which is preliminary data.</text>
</comment>
<evidence type="ECO:0000313" key="1">
    <source>
        <dbReference type="EMBL" id="MPN46414.1"/>
    </source>
</evidence>
<sequence>MPAHGLHDRVAVLPRRKAGANADDDGCVRPLRAQISLGENCVHHRDGVQLSRLVAFRIDQHGDVPLRENLLCRVRVLGERGGNSLHRRLALHNRFRIADRTTNGRWNGQIAHHDGKAALMQPIRDTGREIPRAANPNDH</sequence>
<proteinExistence type="predicted"/>
<dbReference type="AlphaFoldDB" id="A0A645IDQ0"/>
<reference evidence="1" key="1">
    <citation type="submission" date="2019-08" db="EMBL/GenBank/DDBJ databases">
        <authorList>
            <person name="Kucharzyk K."/>
            <person name="Murdoch R.W."/>
            <person name="Higgins S."/>
            <person name="Loffler F."/>
        </authorList>
    </citation>
    <scope>NUCLEOTIDE SEQUENCE</scope>
</reference>
<gene>
    <name evidence="1" type="ORF">SDC9_194000</name>
</gene>